<keyword evidence="3" id="KW-0479">Metal-binding</keyword>
<dbReference type="SUPFAM" id="SSF48264">
    <property type="entry name" value="Cytochrome P450"/>
    <property type="match status" value="1"/>
</dbReference>
<keyword evidence="2" id="KW-0349">Heme</keyword>
<keyword evidence="6" id="KW-0503">Monooxygenase</keyword>
<keyword evidence="5" id="KW-0408">Iron</keyword>
<name>A0A2T7NPU8_POMCA</name>
<dbReference type="Proteomes" id="UP000245119">
    <property type="component" value="Linkage Group LG10"/>
</dbReference>
<comment type="caution">
    <text evidence="8">The sequence shown here is derived from an EMBL/GenBank/DDBJ whole genome shotgun (WGS) entry which is preliminary data.</text>
</comment>
<dbReference type="InterPro" id="IPR036396">
    <property type="entry name" value="Cyt_P450_sf"/>
</dbReference>
<dbReference type="AlphaFoldDB" id="A0A2T7NPU8"/>
<dbReference type="EMBL" id="PZQS01000010">
    <property type="protein sequence ID" value="PVD23197.1"/>
    <property type="molecule type" value="Genomic_DNA"/>
</dbReference>
<protein>
    <recommendedName>
        <fullName evidence="10">Cytochrome P450</fullName>
    </recommendedName>
</protein>
<dbReference type="GO" id="GO:0005506">
    <property type="term" value="F:iron ion binding"/>
    <property type="evidence" value="ECO:0007669"/>
    <property type="project" value="InterPro"/>
</dbReference>
<dbReference type="STRING" id="400727.A0A2T7NPU8"/>
<organism evidence="8 9">
    <name type="scientific">Pomacea canaliculata</name>
    <name type="common">Golden apple snail</name>
    <dbReference type="NCBI Taxonomy" id="400727"/>
    <lineage>
        <taxon>Eukaryota</taxon>
        <taxon>Metazoa</taxon>
        <taxon>Spiralia</taxon>
        <taxon>Lophotrochozoa</taxon>
        <taxon>Mollusca</taxon>
        <taxon>Gastropoda</taxon>
        <taxon>Caenogastropoda</taxon>
        <taxon>Architaenioglossa</taxon>
        <taxon>Ampullarioidea</taxon>
        <taxon>Ampullariidae</taxon>
        <taxon>Pomacea</taxon>
    </lineage>
</organism>
<evidence type="ECO:0000256" key="7">
    <source>
        <dbReference type="SAM" id="Phobius"/>
    </source>
</evidence>
<feature type="transmembrane region" description="Helical" evidence="7">
    <location>
        <begin position="12"/>
        <end position="28"/>
    </location>
</feature>
<dbReference type="PANTHER" id="PTHR24289:SF1">
    <property type="entry name" value="STEROID 17-ALPHA-HYDROXYLASE_17,20 LYASE"/>
    <property type="match status" value="1"/>
</dbReference>
<dbReference type="PANTHER" id="PTHR24289">
    <property type="entry name" value="STEROID 17-ALPHA-HYDROXYLASE/17,20 LYASE"/>
    <property type="match status" value="1"/>
</dbReference>
<dbReference type="Pfam" id="PF00067">
    <property type="entry name" value="p450"/>
    <property type="match status" value="1"/>
</dbReference>
<evidence type="ECO:0000313" key="8">
    <source>
        <dbReference type="EMBL" id="PVD23197.1"/>
    </source>
</evidence>
<evidence type="ECO:0000256" key="2">
    <source>
        <dbReference type="ARBA" id="ARBA00022617"/>
    </source>
</evidence>
<evidence type="ECO:0000256" key="3">
    <source>
        <dbReference type="ARBA" id="ARBA00022723"/>
    </source>
</evidence>
<evidence type="ECO:0000256" key="4">
    <source>
        <dbReference type="ARBA" id="ARBA00023002"/>
    </source>
</evidence>
<dbReference type="InterPro" id="IPR001128">
    <property type="entry name" value="Cyt_P450"/>
</dbReference>
<dbReference type="GO" id="GO:0020037">
    <property type="term" value="F:heme binding"/>
    <property type="evidence" value="ECO:0007669"/>
    <property type="project" value="InterPro"/>
</dbReference>
<dbReference type="GO" id="GO:0004508">
    <property type="term" value="F:steroid 17-alpha-monooxygenase activity"/>
    <property type="evidence" value="ECO:0007669"/>
    <property type="project" value="TreeGrafter"/>
</dbReference>
<dbReference type="Gene3D" id="1.10.630.10">
    <property type="entry name" value="Cytochrome P450"/>
    <property type="match status" value="1"/>
</dbReference>
<proteinExistence type="inferred from homology"/>
<dbReference type="GO" id="GO:0042448">
    <property type="term" value="P:progesterone metabolic process"/>
    <property type="evidence" value="ECO:0007669"/>
    <property type="project" value="TreeGrafter"/>
</dbReference>
<dbReference type="OrthoDB" id="6156936at2759"/>
<reference evidence="8 9" key="1">
    <citation type="submission" date="2018-04" db="EMBL/GenBank/DDBJ databases">
        <title>The genome of golden apple snail Pomacea canaliculata provides insight into stress tolerance and invasive adaptation.</title>
        <authorList>
            <person name="Liu C."/>
            <person name="Liu B."/>
            <person name="Ren Y."/>
            <person name="Zhang Y."/>
            <person name="Wang H."/>
            <person name="Li S."/>
            <person name="Jiang F."/>
            <person name="Yin L."/>
            <person name="Zhang G."/>
            <person name="Qian W."/>
            <person name="Fan W."/>
        </authorList>
    </citation>
    <scope>NUCLEOTIDE SEQUENCE [LARGE SCALE GENOMIC DNA]</scope>
    <source>
        <strain evidence="8">SZHN2017</strain>
        <tissue evidence="8">Muscle</tissue>
    </source>
</reference>
<evidence type="ECO:0008006" key="10">
    <source>
        <dbReference type="Google" id="ProtNLM"/>
    </source>
</evidence>
<sequence length="384" mass="42858">MDFLLDLDLGSLLTYGLCAAAMAALFWLSTSMMPNTKFDHSSSTTKSRGRPQLPPGPTGLAGLVKFFRGLNKFELHLTATEWAKQYGEIVACNILGQNIIFLNSADISVGSSERSLVKSVLTGQMHLPKFVPRTFSGKYIFFNCQDACMSPYNSDTKRMRKALHASLRFYGDGVQQFEQTVHSEIDHVIARLHGTHDAVSGQDFENLVSDSILSVIHILLTGSRPEEGDPNVLNMREFDHWFSALLTPDIDILLQVAPWLRLFPCRAGHLWSLADGYKKKFLDYYFHHMKARTSTSSSSPTIQPATTSSSLLSYTDQCHHACHYITNKTQSPGDQRGLVNVLLAQQQSDTDQWLSDERIQCLLLNIVTGGNGHFLSLPPTLFLK</sequence>
<evidence type="ECO:0000256" key="5">
    <source>
        <dbReference type="ARBA" id="ARBA00023004"/>
    </source>
</evidence>
<evidence type="ECO:0000256" key="6">
    <source>
        <dbReference type="ARBA" id="ARBA00023033"/>
    </source>
</evidence>
<keyword evidence="7" id="KW-0472">Membrane</keyword>
<evidence type="ECO:0000256" key="1">
    <source>
        <dbReference type="ARBA" id="ARBA00010617"/>
    </source>
</evidence>
<gene>
    <name evidence="8" type="ORF">C0Q70_16460</name>
</gene>
<dbReference type="GO" id="GO:0042446">
    <property type="term" value="P:hormone biosynthetic process"/>
    <property type="evidence" value="ECO:0007669"/>
    <property type="project" value="TreeGrafter"/>
</dbReference>
<accession>A0A2T7NPU8</accession>
<keyword evidence="9" id="KW-1185">Reference proteome</keyword>
<comment type="similarity">
    <text evidence="1">Belongs to the cytochrome P450 family.</text>
</comment>
<evidence type="ECO:0000313" key="9">
    <source>
        <dbReference type="Proteomes" id="UP000245119"/>
    </source>
</evidence>
<keyword evidence="4" id="KW-0560">Oxidoreductase</keyword>
<keyword evidence="7" id="KW-0812">Transmembrane</keyword>
<keyword evidence="7" id="KW-1133">Transmembrane helix</keyword>